<sequence>MPQSGYGSDKKAKHMRPNGFWKSLVHHVKELEVPLVCDKSHCAEIAHSVSSKNHKAIVERVAQLAIRITSPNASSTVKKMNKQTTSVHVTFVLIKSLNSSKKPIF</sequence>
<evidence type="ECO:0000256" key="1">
    <source>
        <dbReference type="ARBA" id="ARBA00008431"/>
    </source>
</evidence>
<dbReference type="GO" id="GO:0006412">
    <property type="term" value="P:translation"/>
    <property type="evidence" value="ECO:0007669"/>
    <property type="project" value="InterPro"/>
</dbReference>
<dbReference type="EMBL" id="CYRY02002434">
    <property type="protein sequence ID" value="VCW67112.1"/>
    <property type="molecule type" value="Genomic_DNA"/>
</dbReference>
<gene>
    <name evidence="5" type="ORF">BN2614_LOCUS1</name>
</gene>
<organism evidence="5 6">
    <name type="scientific">Gulo gulo</name>
    <name type="common">Wolverine</name>
    <name type="synonym">Gluton</name>
    <dbReference type="NCBI Taxonomy" id="48420"/>
    <lineage>
        <taxon>Eukaryota</taxon>
        <taxon>Metazoa</taxon>
        <taxon>Chordata</taxon>
        <taxon>Craniata</taxon>
        <taxon>Vertebrata</taxon>
        <taxon>Euteleostomi</taxon>
        <taxon>Mammalia</taxon>
        <taxon>Eutheria</taxon>
        <taxon>Laurasiatheria</taxon>
        <taxon>Carnivora</taxon>
        <taxon>Caniformia</taxon>
        <taxon>Musteloidea</taxon>
        <taxon>Mustelidae</taxon>
        <taxon>Guloninae</taxon>
        <taxon>Gulo</taxon>
    </lineage>
</organism>
<protein>
    <recommendedName>
        <fullName evidence="4">60S ribosomal protein L32</fullName>
    </recommendedName>
</protein>
<evidence type="ECO:0000256" key="2">
    <source>
        <dbReference type="ARBA" id="ARBA00022980"/>
    </source>
</evidence>
<dbReference type="GO" id="GO:0022625">
    <property type="term" value="C:cytosolic large ribosomal subunit"/>
    <property type="evidence" value="ECO:0007669"/>
    <property type="project" value="TreeGrafter"/>
</dbReference>
<dbReference type="SUPFAM" id="SSF52042">
    <property type="entry name" value="Ribosomal protein L32e"/>
    <property type="match status" value="1"/>
</dbReference>
<evidence type="ECO:0000256" key="3">
    <source>
        <dbReference type="ARBA" id="ARBA00023274"/>
    </source>
</evidence>
<reference evidence="5 6" key="1">
    <citation type="submission" date="2018-10" db="EMBL/GenBank/DDBJ databases">
        <authorList>
            <person name="Ekblom R."/>
            <person name="Jareborg N."/>
        </authorList>
    </citation>
    <scope>NUCLEOTIDE SEQUENCE [LARGE SCALE GENOMIC DNA]</scope>
    <source>
        <tissue evidence="5">Muscle</tissue>
    </source>
</reference>
<dbReference type="GO" id="GO:0003735">
    <property type="term" value="F:structural constituent of ribosome"/>
    <property type="evidence" value="ECO:0007669"/>
    <property type="project" value="InterPro"/>
</dbReference>
<keyword evidence="2" id="KW-0689">Ribosomal protein</keyword>
<dbReference type="PANTHER" id="PTHR23413">
    <property type="entry name" value="60S RIBOSOMAL PROTEIN L32 AND DNA-DIRECTED RNA POLYMERASE II, SUBUNIT N"/>
    <property type="match status" value="1"/>
</dbReference>
<dbReference type="PANTHER" id="PTHR23413:SF1">
    <property type="entry name" value="RIBOSOMAL PROTEIN L32"/>
    <property type="match status" value="1"/>
</dbReference>
<comment type="similarity">
    <text evidence="1">Belongs to the eukaryotic ribosomal protein eL32 family.</text>
</comment>
<evidence type="ECO:0000313" key="6">
    <source>
        <dbReference type="Proteomes" id="UP000269945"/>
    </source>
</evidence>
<comment type="caution">
    <text evidence="5">The sequence shown here is derived from an EMBL/GenBank/DDBJ whole genome shotgun (WGS) entry which is preliminary data.</text>
</comment>
<dbReference type="Pfam" id="PF01655">
    <property type="entry name" value="Ribosomal_L32e"/>
    <property type="match status" value="1"/>
</dbReference>
<dbReference type="InterPro" id="IPR001515">
    <property type="entry name" value="Ribosomal_eL32"/>
</dbReference>
<dbReference type="Proteomes" id="UP000269945">
    <property type="component" value="Unassembled WGS sequence"/>
</dbReference>
<dbReference type="InterPro" id="IPR036351">
    <property type="entry name" value="Ribosomal_eL32_sf"/>
</dbReference>
<name>A0A9X9LFU0_GULGU</name>
<keyword evidence="3" id="KW-0687">Ribonucleoprotein</keyword>
<evidence type="ECO:0000313" key="5">
    <source>
        <dbReference type="EMBL" id="VCW67112.1"/>
    </source>
</evidence>
<proteinExistence type="inferred from homology"/>
<dbReference type="AlphaFoldDB" id="A0A9X9LFU0"/>
<accession>A0A9X9LFU0</accession>
<dbReference type="SMART" id="SM01393">
    <property type="entry name" value="Ribosomal_L32e"/>
    <property type="match status" value="1"/>
</dbReference>
<evidence type="ECO:0000256" key="4">
    <source>
        <dbReference type="ARBA" id="ARBA00035335"/>
    </source>
</evidence>
<keyword evidence="6" id="KW-1185">Reference proteome</keyword>